<comment type="caution">
    <text evidence="3">The sequence shown here is derived from an EMBL/GenBank/DDBJ whole genome shotgun (WGS) entry which is preliminary data.</text>
</comment>
<evidence type="ECO:0000259" key="2">
    <source>
        <dbReference type="Pfam" id="PF01261"/>
    </source>
</evidence>
<dbReference type="InterPro" id="IPR050312">
    <property type="entry name" value="IolE/XylAMocC-like"/>
</dbReference>
<name>K2Q317_9FLAO</name>
<dbReference type="PANTHER" id="PTHR12110:SF53">
    <property type="entry name" value="BLR5974 PROTEIN"/>
    <property type="match status" value="1"/>
</dbReference>
<feature type="domain" description="Xylose isomerase-like TIM barrel" evidence="2">
    <location>
        <begin position="81"/>
        <end position="319"/>
    </location>
</feature>
<dbReference type="Gene3D" id="3.20.20.150">
    <property type="entry name" value="Divalent-metal-dependent TIM barrel enzymes"/>
    <property type="match status" value="1"/>
</dbReference>
<keyword evidence="4" id="KW-1185">Reference proteome</keyword>
<dbReference type="OrthoDB" id="1114629at2"/>
<organism evidence="3 4">
    <name type="scientific">Galbibacter marinus</name>
    <dbReference type="NCBI Taxonomy" id="555500"/>
    <lineage>
        <taxon>Bacteria</taxon>
        <taxon>Pseudomonadati</taxon>
        <taxon>Bacteroidota</taxon>
        <taxon>Flavobacteriia</taxon>
        <taxon>Flavobacteriales</taxon>
        <taxon>Flavobacteriaceae</taxon>
        <taxon>Galbibacter</taxon>
    </lineage>
</organism>
<dbReference type="PATRIC" id="fig|555500.3.peg.1706"/>
<keyword evidence="3" id="KW-0413">Isomerase</keyword>
<dbReference type="RefSeq" id="WP_008991500.1">
    <property type="nucleotide sequence ID" value="NZ_AMSG01000009.1"/>
</dbReference>
<dbReference type="AlphaFoldDB" id="K2Q317"/>
<dbReference type="InterPro" id="IPR013022">
    <property type="entry name" value="Xyl_isomerase-like_TIM-brl"/>
</dbReference>
<accession>K2Q317</accession>
<dbReference type="eggNOG" id="COG1082">
    <property type="taxonomic scope" value="Bacteria"/>
</dbReference>
<dbReference type="PROSITE" id="PS51257">
    <property type="entry name" value="PROKAR_LIPOPROTEIN"/>
    <property type="match status" value="1"/>
</dbReference>
<dbReference type="InterPro" id="IPR036237">
    <property type="entry name" value="Xyl_isomerase-like_sf"/>
</dbReference>
<evidence type="ECO:0000313" key="3">
    <source>
        <dbReference type="EMBL" id="EKF55216.1"/>
    </source>
</evidence>
<dbReference type="EMBL" id="AMSG01000009">
    <property type="protein sequence ID" value="EKF55216.1"/>
    <property type="molecule type" value="Genomic_DNA"/>
</dbReference>
<dbReference type="STRING" id="555500.I215_08226"/>
<sequence>MKRRQFVNRAATSSLALAFMGTLACKGDSKKAAASGAENNLDPAQVKAEDAAMFFQISLAQWSFHRALNAGKMDNLDFATKARELGCEGLEYVNQFFADKAKDKAYLTTMNERAAAEGLQNVLVMIDGEGNLADADAKKRLQAIENHYKWVEAANFLGCHAIRVNLGGGKEMEAAAKAGADSLTTLSEFAKDANIEILVENHGGFSSNGAWLAGVMQEVNLENCGTLPDFGNFCIEYGENYSCAKEYPRYQGIEEMLPYAKAISAKSHNFDDQGNETNIDYMRVMKMVKDSGYRGFVGIEYEGSVLSEEEGIIKTRDLLLKVGKELGV</sequence>
<dbReference type="Proteomes" id="UP000007364">
    <property type="component" value="Unassembled WGS sequence"/>
</dbReference>
<dbReference type="SUPFAM" id="SSF51658">
    <property type="entry name" value="Xylose isomerase-like"/>
    <property type="match status" value="1"/>
</dbReference>
<keyword evidence="1" id="KW-0732">Signal</keyword>
<gene>
    <name evidence="3" type="ORF">I215_08226</name>
</gene>
<reference evidence="3 4" key="1">
    <citation type="journal article" date="2012" name="J. Bacteriol.">
        <title>Genome Sequence of Galbibacter marinum Type Strain ck-I2-15.</title>
        <authorList>
            <person name="Lai Q."/>
            <person name="Li C."/>
            <person name="Shao Z."/>
        </authorList>
    </citation>
    <scope>NUCLEOTIDE SEQUENCE [LARGE SCALE GENOMIC DNA]</scope>
    <source>
        <strain evidence="4">ck-I2-15</strain>
    </source>
</reference>
<dbReference type="Pfam" id="PF01261">
    <property type="entry name" value="AP_endonuc_2"/>
    <property type="match status" value="1"/>
</dbReference>
<dbReference type="GO" id="GO:0016853">
    <property type="term" value="F:isomerase activity"/>
    <property type="evidence" value="ECO:0007669"/>
    <property type="project" value="UniProtKB-KW"/>
</dbReference>
<proteinExistence type="predicted"/>
<protein>
    <submittedName>
        <fullName evidence="3">Xylose isomerase</fullName>
    </submittedName>
</protein>
<evidence type="ECO:0000313" key="4">
    <source>
        <dbReference type="Proteomes" id="UP000007364"/>
    </source>
</evidence>
<evidence type="ECO:0000256" key="1">
    <source>
        <dbReference type="SAM" id="SignalP"/>
    </source>
</evidence>
<feature type="signal peptide" evidence="1">
    <location>
        <begin position="1"/>
        <end position="24"/>
    </location>
</feature>
<feature type="chain" id="PRO_5003863396" evidence="1">
    <location>
        <begin position="25"/>
        <end position="328"/>
    </location>
</feature>
<dbReference type="PANTHER" id="PTHR12110">
    <property type="entry name" value="HYDROXYPYRUVATE ISOMERASE"/>
    <property type="match status" value="1"/>
</dbReference>